<gene>
    <name evidence="1" type="ORF">E2C01_084415</name>
</gene>
<dbReference type="Proteomes" id="UP000324222">
    <property type="component" value="Unassembled WGS sequence"/>
</dbReference>
<name>A0A5B7J400_PORTR</name>
<reference evidence="1 2" key="1">
    <citation type="submission" date="2019-05" db="EMBL/GenBank/DDBJ databases">
        <title>Another draft genome of Portunus trituberculatus and its Hox gene families provides insights of decapod evolution.</title>
        <authorList>
            <person name="Jeong J.-H."/>
            <person name="Song I."/>
            <person name="Kim S."/>
            <person name="Choi T."/>
            <person name="Kim D."/>
            <person name="Ryu S."/>
            <person name="Kim W."/>
        </authorList>
    </citation>
    <scope>NUCLEOTIDE SEQUENCE [LARGE SCALE GENOMIC DNA]</scope>
    <source>
        <tissue evidence="1">Muscle</tissue>
    </source>
</reference>
<organism evidence="1 2">
    <name type="scientific">Portunus trituberculatus</name>
    <name type="common">Swimming crab</name>
    <name type="synonym">Neptunus trituberculatus</name>
    <dbReference type="NCBI Taxonomy" id="210409"/>
    <lineage>
        <taxon>Eukaryota</taxon>
        <taxon>Metazoa</taxon>
        <taxon>Ecdysozoa</taxon>
        <taxon>Arthropoda</taxon>
        <taxon>Crustacea</taxon>
        <taxon>Multicrustacea</taxon>
        <taxon>Malacostraca</taxon>
        <taxon>Eumalacostraca</taxon>
        <taxon>Eucarida</taxon>
        <taxon>Decapoda</taxon>
        <taxon>Pleocyemata</taxon>
        <taxon>Brachyura</taxon>
        <taxon>Eubrachyura</taxon>
        <taxon>Portunoidea</taxon>
        <taxon>Portunidae</taxon>
        <taxon>Portuninae</taxon>
        <taxon>Portunus</taxon>
    </lineage>
</organism>
<dbReference type="AlphaFoldDB" id="A0A5B7J400"/>
<evidence type="ECO:0000313" key="1">
    <source>
        <dbReference type="EMBL" id="MPC89465.1"/>
    </source>
</evidence>
<accession>A0A5B7J400</accession>
<evidence type="ECO:0000313" key="2">
    <source>
        <dbReference type="Proteomes" id="UP000324222"/>
    </source>
</evidence>
<sequence>MPTPKYDSVVPRRQGTNKAVEYHRGRRENKVTDLAWPCLAPAPPDKSCTPSHGISSAQVTLHLPSDWLAHTTVLVPVQPPRPRTLKEYLHLGTTFTCSSATSSARGSLWGR</sequence>
<protein>
    <submittedName>
        <fullName evidence="1">Uncharacterized protein</fullName>
    </submittedName>
</protein>
<comment type="caution">
    <text evidence="1">The sequence shown here is derived from an EMBL/GenBank/DDBJ whole genome shotgun (WGS) entry which is preliminary data.</text>
</comment>
<proteinExistence type="predicted"/>
<dbReference type="EMBL" id="VSRR010081104">
    <property type="protein sequence ID" value="MPC89465.1"/>
    <property type="molecule type" value="Genomic_DNA"/>
</dbReference>
<keyword evidence="2" id="KW-1185">Reference proteome</keyword>